<dbReference type="Proteomes" id="UP001304298">
    <property type="component" value="Unassembled WGS sequence"/>
</dbReference>
<evidence type="ECO:0000256" key="1">
    <source>
        <dbReference type="SAM" id="Coils"/>
    </source>
</evidence>
<sequence>MDEEHYQEIDRQRARMENLNGQLEEAREQLHEAIRAAFPETAGGAPQRGVLAEVTRRSGLSREYVAQIRDGKAGS</sequence>
<keyword evidence="3" id="KW-1185">Reference proteome</keyword>
<proteinExistence type="predicted"/>
<dbReference type="RefSeq" id="WP_323335080.1">
    <property type="nucleotide sequence ID" value="NZ_JAYFSI010000014.1"/>
</dbReference>
<gene>
    <name evidence="2" type="ORF">VA596_41610</name>
</gene>
<evidence type="ECO:0000313" key="2">
    <source>
        <dbReference type="EMBL" id="MEA5366084.1"/>
    </source>
</evidence>
<organism evidence="2 3">
    <name type="scientific">Amycolatopsis heterodermiae</name>
    <dbReference type="NCBI Taxonomy" id="3110235"/>
    <lineage>
        <taxon>Bacteria</taxon>
        <taxon>Bacillati</taxon>
        <taxon>Actinomycetota</taxon>
        <taxon>Actinomycetes</taxon>
        <taxon>Pseudonocardiales</taxon>
        <taxon>Pseudonocardiaceae</taxon>
        <taxon>Amycolatopsis</taxon>
    </lineage>
</organism>
<accession>A0ABU5RKJ0</accession>
<dbReference type="EMBL" id="JAYFSI010000014">
    <property type="protein sequence ID" value="MEA5366084.1"/>
    <property type="molecule type" value="Genomic_DNA"/>
</dbReference>
<comment type="caution">
    <text evidence="2">The sequence shown here is derived from an EMBL/GenBank/DDBJ whole genome shotgun (WGS) entry which is preliminary data.</text>
</comment>
<evidence type="ECO:0000313" key="3">
    <source>
        <dbReference type="Proteomes" id="UP001304298"/>
    </source>
</evidence>
<feature type="coiled-coil region" evidence="1">
    <location>
        <begin position="6"/>
        <end position="36"/>
    </location>
</feature>
<keyword evidence="1" id="KW-0175">Coiled coil</keyword>
<reference evidence="2 3" key="1">
    <citation type="submission" date="2023-12" db="EMBL/GenBank/DDBJ databases">
        <title>Amycolatopsis sp. V23-08.</title>
        <authorList>
            <person name="Somphong A."/>
        </authorList>
    </citation>
    <scope>NUCLEOTIDE SEQUENCE [LARGE SCALE GENOMIC DNA]</scope>
    <source>
        <strain evidence="2 3">V23-08</strain>
    </source>
</reference>
<protein>
    <submittedName>
        <fullName evidence="2">Uncharacterized protein</fullName>
    </submittedName>
</protein>
<name>A0ABU5RKJ0_9PSEU</name>